<protein>
    <submittedName>
        <fullName evidence="10">Type II secretion system F family protein</fullName>
    </submittedName>
</protein>
<dbReference type="InterPro" id="IPR003004">
    <property type="entry name" value="GspF/PilC"/>
</dbReference>
<evidence type="ECO:0000256" key="7">
    <source>
        <dbReference type="ARBA" id="ARBA00023136"/>
    </source>
</evidence>
<dbReference type="PANTHER" id="PTHR30012">
    <property type="entry name" value="GENERAL SECRETION PATHWAY PROTEIN"/>
    <property type="match status" value="1"/>
</dbReference>
<dbReference type="Proteomes" id="UP000307943">
    <property type="component" value="Unassembled WGS sequence"/>
</dbReference>
<name>A0A5C4T852_9BACL</name>
<proteinExistence type="inferred from homology"/>
<feature type="transmembrane region" description="Helical" evidence="8">
    <location>
        <begin position="169"/>
        <end position="191"/>
    </location>
</feature>
<dbReference type="GO" id="GO:0005886">
    <property type="term" value="C:plasma membrane"/>
    <property type="evidence" value="ECO:0007669"/>
    <property type="project" value="UniProtKB-SubCell"/>
</dbReference>
<gene>
    <name evidence="10" type="ORF">FE784_19665</name>
</gene>
<feature type="transmembrane region" description="Helical" evidence="8">
    <location>
        <begin position="377"/>
        <end position="396"/>
    </location>
</feature>
<evidence type="ECO:0000256" key="1">
    <source>
        <dbReference type="ARBA" id="ARBA00004429"/>
    </source>
</evidence>
<accession>A0A5C4T852</accession>
<evidence type="ECO:0000256" key="4">
    <source>
        <dbReference type="ARBA" id="ARBA00022519"/>
    </source>
</evidence>
<evidence type="ECO:0000259" key="9">
    <source>
        <dbReference type="Pfam" id="PF00482"/>
    </source>
</evidence>
<feature type="domain" description="Type II secretion system protein GspF" evidence="9">
    <location>
        <begin position="272"/>
        <end position="394"/>
    </location>
</feature>
<evidence type="ECO:0000313" key="10">
    <source>
        <dbReference type="EMBL" id="TNJ64499.1"/>
    </source>
</evidence>
<dbReference type="FunFam" id="1.20.81.30:FF:000001">
    <property type="entry name" value="Type II secretion system protein F"/>
    <property type="match status" value="2"/>
</dbReference>
<dbReference type="OrthoDB" id="9805682at2"/>
<dbReference type="InterPro" id="IPR018076">
    <property type="entry name" value="T2SS_GspF_dom"/>
</dbReference>
<dbReference type="Pfam" id="PF00482">
    <property type="entry name" value="T2SSF"/>
    <property type="match status" value="2"/>
</dbReference>
<evidence type="ECO:0000256" key="6">
    <source>
        <dbReference type="ARBA" id="ARBA00022989"/>
    </source>
</evidence>
<dbReference type="Gene3D" id="1.20.81.30">
    <property type="entry name" value="Type II secretion system (T2SS), domain F"/>
    <property type="match status" value="2"/>
</dbReference>
<feature type="transmembrane region" description="Helical" evidence="8">
    <location>
        <begin position="221"/>
        <end position="240"/>
    </location>
</feature>
<evidence type="ECO:0000256" key="8">
    <source>
        <dbReference type="SAM" id="Phobius"/>
    </source>
</evidence>
<evidence type="ECO:0000256" key="2">
    <source>
        <dbReference type="ARBA" id="ARBA00005745"/>
    </source>
</evidence>
<evidence type="ECO:0000256" key="3">
    <source>
        <dbReference type="ARBA" id="ARBA00022475"/>
    </source>
</evidence>
<dbReference type="RefSeq" id="WP_139603936.1">
    <property type="nucleotide sequence ID" value="NZ_VDCQ01000028.1"/>
</dbReference>
<keyword evidence="3" id="KW-1003">Cell membrane</keyword>
<dbReference type="PANTHER" id="PTHR30012:SF0">
    <property type="entry name" value="TYPE II SECRETION SYSTEM PROTEIN F-RELATED"/>
    <property type="match status" value="1"/>
</dbReference>
<dbReference type="EMBL" id="VDCQ01000028">
    <property type="protein sequence ID" value="TNJ64499.1"/>
    <property type="molecule type" value="Genomic_DNA"/>
</dbReference>
<dbReference type="PRINTS" id="PR00812">
    <property type="entry name" value="BCTERIALGSPF"/>
</dbReference>
<comment type="similarity">
    <text evidence="2">Belongs to the GSP F family.</text>
</comment>
<comment type="subcellular location">
    <subcellularLocation>
        <location evidence="1">Cell inner membrane</location>
        <topology evidence="1">Multi-pass membrane protein</topology>
    </subcellularLocation>
</comment>
<evidence type="ECO:0000313" key="11">
    <source>
        <dbReference type="Proteomes" id="UP000307943"/>
    </source>
</evidence>
<sequence>MANYRYTALDAKGRIRKGRLDAANLEQATRTVRAGGLTPTEVAEARGSLLFAEIQLGGPKAKPAEFTLFCRQMATLYKAGIHMVESVRMLGEQAESKSFKSILLDVAGQMSQGVAFSEAVVKYPTIFSDVFVNMVRAGEAGGNLDDMLDRIAQSYEKEYATRQKVRSAMIYPALMSIVMVLVVMVLMIFVVPKMVGNFINMGMELPLPTRMLIALSDWLQLYFYIPVLVLASMPVLYRLASRSSGGKYRIDLVKLKLPVFGKLWHKQALARFARTFSSMYAASIPMMQLMSIVSTVIGNEVLARQARRSLDSLRDGESIVKAFEGSEYYPIMMRQMIAVGEKTGQLDVMMGKAADFYEAEVDHMADRLKTLLEPMMIMLLTVVVGGIVLAVMLPSFKLIENMY</sequence>
<feature type="domain" description="Type II secretion system protein GspF" evidence="9">
    <location>
        <begin position="69"/>
        <end position="192"/>
    </location>
</feature>
<keyword evidence="5 8" id="KW-0812">Transmembrane</keyword>
<reference evidence="10 11" key="1">
    <citation type="submission" date="2019-05" db="EMBL/GenBank/DDBJ databases">
        <title>We sequenced the genome of Paenibacillus hemerocallicola KCTC 33185 for further insight into its adaptation and study the phylogeny of Paenibacillus.</title>
        <authorList>
            <person name="Narsing Rao M.P."/>
        </authorList>
    </citation>
    <scope>NUCLEOTIDE SEQUENCE [LARGE SCALE GENOMIC DNA]</scope>
    <source>
        <strain evidence="10 11">KCTC 33185</strain>
    </source>
</reference>
<dbReference type="InterPro" id="IPR042094">
    <property type="entry name" value="T2SS_GspF_sf"/>
</dbReference>
<keyword evidence="11" id="KW-1185">Reference proteome</keyword>
<keyword evidence="4" id="KW-0997">Cell inner membrane</keyword>
<dbReference type="AlphaFoldDB" id="A0A5C4T852"/>
<keyword evidence="6 8" id="KW-1133">Transmembrane helix</keyword>
<evidence type="ECO:0000256" key="5">
    <source>
        <dbReference type="ARBA" id="ARBA00022692"/>
    </source>
</evidence>
<keyword evidence="7 8" id="KW-0472">Membrane</keyword>
<organism evidence="10 11">
    <name type="scientific">Paenibacillus hemerocallicola</name>
    <dbReference type="NCBI Taxonomy" id="1172614"/>
    <lineage>
        <taxon>Bacteria</taxon>
        <taxon>Bacillati</taxon>
        <taxon>Bacillota</taxon>
        <taxon>Bacilli</taxon>
        <taxon>Bacillales</taxon>
        <taxon>Paenibacillaceae</taxon>
        <taxon>Paenibacillus</taxon>
    </lineage>
</organism>
<dbReference type="GO" id="GO:0015628">
    <property type="term" value="P:protein secretion by the type II secretion system"/>
    <property type="evidence" value="ECO:0007669"/>
    <property type="project" value="TreeGrafter"/>
</dbReference>
<comment type="caution">
    <text evidence="10">The sequence shown here is derived from an EMBL/GenBank/DDBJ whole genome shotgun (WGS) entry which is preliminary data.</text>
</comment>